<reference evidence="4" key="1">
    <citation type="submission" date="2019-09" db="EMBL/GenBank/DDBJ databases">
        <title>Draft genome information of white flower Hibiscus syriacus.</title>
        <authorList>
            <person name="Kim Y.-M."/>
        </authorList>
    </citation>
    <scope>NUCLEOTIDE SEQUENCE [LARGE SCALE GENOMIC DNA]</scope>
    <source>
        <strain evidence="4">YM2019G1</strain>
    </source>
</reference>
<evidence type="ECO:0000256" key="2">
    <source>
        <dbReference type="PROSITE-ProRule" id="PRU00982"/>
    </source>
</evidence>
<dbReference type="InterPro" id="IPR043454">
    <property type="entry name" value="NPH3/RPT2-like"/>
</dbReference>
<evidence type="ECO:0000313" key="5">
    <source>
        <dbReference type="Proteomes" id="UP000436088"/>
    </source>
</evidence>
<dbReference type="GO" id="GO:0016567">
    <property type="term" value="P:protein ubiquitination"/>
    <property type="evidence" value="ECO:0007669"/>
    <property type="project" value="UniProtKB-UniPathway"/>
</dbReference>
<organism evidence="4 5">
    <name type="scientific">Hibiscus syriacus</name>
    <name type="common">Rose of Sharon</name>
    <dbReference type="NCBI Taxonomy" id="106335"/>
    <lineage>
        <taxon>Eukaryota</taxon>
        <taxon>Viridiplantae</taxon>
        <taxon>Streptophyta</taxon>
        <taxon>Embryophyta</taxon>
        <taxon>Tracheophyta</taxon>
        <taxon>Spermatophyta</taxon>
        <taxon>Magnoliopsida</taxon>
        <taxon>eudicotyledons</taxon>
        <taxon>Gunneridae</taxon>
        <taxon>Pentapetalae</taxon>
        <taxon>rosids</taxon>
        <taxon>malvids</taxon>
        <taxon>Malvales</taxon>
        <taxon>Malvaceae</taxon>
        <taxon>Malvoideae</taxon>
        <taxon>Hibiscus</taxon>
    </lineage>
</organism>
<dbReference type="AlphaFoldDB" id="A0A6A2WCM5"/>
<evidence type="ECO:0000313" key="4">
    <source>
        <dbReference type="EMBL" id="KAE8656003.1"/>
    </source>
</evidence>
<keyword evidence="5" id="KW-1185">Reference proteome</keyword>
<evidence type="ECO:0000256" key="1">
    <source>
        <dbReference type="ARBA" id="ARBA00022786"/>
    </source>
</evidence>
<feature type="domain" description="NPH3" evidence="3">
    <location>
        <begin position="108"/>
        <end position="230"/>
    </location>
</feature>
<comment type="caution">
    <text evidence="4">The sequence shown here is derived from an EMBL/GenBank/DDBJ whole genome shotgun (WGS) entry which is preliminary data.</text>
</comment>
<dbReference type="PROSITE" id="PS51649">
    <property type="entry name" value="NPH3"/>
    <property type="match status" value="1"/>
</dbReference>
<dbReference type="EMBL" id="VEPZ02001773">
    <property type="protein sequence ID" value="KAE8656003.1"/>
    <property type="molecule type" value="Genomic_DNA"/>
</dbReference>
<gene>
    <name evidence="4" type="ORF">F3Y22_tig00117012pilonHSYRG00284</name>
</gene>
<protein>
    <submittedName>
        <fullName evidence="4">Detected protein of confused Function</fullName>
    </submittedName>
</protein>
<proteinExistence type="inferred from homology"/>
<evidence type="ECO:0000259" key="3">
    <source>
        <dbReference type="PROSITE" id="PS51649"/>
    </source>
</evidence>
<dbReference type="InterPro" id="IPR027356">
    <property type="entry name" value="NPH3_dom"/>
</dbReference>
<dbReference type="UniPathway" id="UPA00143"/>
<comment type="similarity">
    <text evidence="2">Belongs to the NPH3 family.</text>
</comment>
<dbReference type="PANTHER" id="PTHR32370">
    <property type="entry name" value="OS12G0117600 PROTEIN"/>
    <property type="match status" value="1"/>
</dbReference>
<name>A0A6A2WCM5_HIBSY</name>
<accession>A0A6A2WCM5</accession>
<keyword evidence="1" id="KW-0833">Ubl conjugation pathway</keyword>
<dbReference type="Proteomes" id="UP000436088">
    <property type="component" value="Unassembled WGS sequence"/>
</dbReference>
<sequence>MIMLSPLSSFPHRREAGFRTAAVCRRNSHRRPPHPVAGKNYFYTTMLGDGFIAITGACLGPVLRVEFGESPSYVVTHPIELATWAAGVEAAKLMESSTRRRRHPTLFGWPVKDAAIEAKGASTQALWNGIETGRDLSPEVIESCLMCYAKKYIPGTSRSNRKPSSSSAAPISESEQLELLETIIWILPLEKTRSTTATRFLFGLLRTANILNESESSKTTLEKKIGYFLDGLEERNAAGIEAENEGKVVGDEEGEEEELVGVTRGEEGRSSSSTWRAAVRENQVLRLDMDSMRTWVHQLERECWTMKKVIQKTEKEGPRGGGRTESLNKRLGCKFKTQVCDSTNQMLRRDEGEGIIIINNRAGSPRFCRFLAGSTGSVLIRFWELTGPDRPSVHSSIG</sequence>
<dbReference type="Pfam" id="PF03000">
    <property type="entry name" value="NPH3"/>
    <property type="match status" value="1"/>
</dbReference>